<feature type="region of interest" description="Disordered" evidence="5">
    <location>
        <begin position="470"/>
        <end position="508"/>
    </location>
</feature>
<feature type="domain" description="CCHC-type" evidence="6">
    <location>
        <begin position="515"/>
        <end position="531"/>
    </location>
</feature>
<keyword evidence="1" id="KW-0479">Metal-binding</keyword>
<keyword evidence="3" id="KW-0862">Zinc</keyword>
<evidence type="ECO:0000259" key="6">
    <source>
        <dbReference type="PROSITE" id="PS50158"/>
    </source>
</evidence>
<dbReference type="PROSITE" id="PS50158">
    <property type="entry name" value="ZF_CCHC"/>
    <property type="match status" value="1"/>
</dbReference>
<comment type="caution">
    <text evidence="8">The sequence shown here is derived from an EMBL/GenBank/DDBJ whole genome shotgun (WGS) entry which is preliminary data.</text>
</comment>
<feature type="region of interest" description="Disordered" evidence="5">
    <location>
        <begin position="527"/>
        <end position="572"/>
    </location>
</feature>
<evidence type="ECO:0000256" key="1">
    <source>
        <dbReference type="ARBA" id="ARBA00022723"/>
    </source>
</evidence>
<evidence type="ECO:0000256" key="2">
    <source>
        <dbReference type="ARBA" id="ARBA00022771"/>
    </source>
</evidence>
<reference evidence="8" key="1">
    <citation type="submission" date="2023-03" db="EMBL/GenBank/DDBJ databases">
        <title>Chromosome-scale reference genome and RAD-based genetic map of yellow starthistle (Centaurea solstitialis) reveal putative structural variation and QTLs associated with invader traits.</title>
        <authorList>
            <person name="Reatini B."/>
            <person name="Cang F.A."/>
            <person name="Jiang Q."/>
            <person name="Mckibben M.T.W."/>
            <person name="Barker M.S."/>
            <person name="Rieseberg L.H."/>
            <person name="Dlugosch K.M."/>
        </authorList>
    </citation>
    <scope>NUCLEOTIDE SEQUENCE</scope>
    <source>
        <strain evidence="8">CAN-66</strain>
        <tissue evidence="8">Leaf</tissue>
    </source>
</reference>
<name>A0AA38TQF1_9ASTR</name>
<keyword evidence="9" id="KW-1185">Reference proteome</keyword>
<sequence>MPARASFQDDQYMAFEPQHHSPQAHEVFDLNETSCSSKHVVESDPGFLSPPMVEPIGKRESKKSQWLQYPWTLGKKKKQPKMDLSTLPDKTSTMVNVEDLFNTNRLPKECTLRLLPVWKPGHEFWARLLGKYDSGYYENTHCGGINMLINNLLIKMELIMVPQHNYEFINSTTTNPPKHPTKFLTTVPQEIQPQFTTTPTRLTTTFPHVFGVEISRFERDTPDNESFDGSKVKDDVEVPLKSGIPLHDDNDEGTKQSVHEGCEWRLMAAVVEKGHAMLQVRDFTMFTRVQNQIQANTVMPHSSLGTYMKEELRDCKRDYRPHDIINDIGQRMNIGISNNQAFARFQKAYVVADNGWCPLKGTMWAQWKEQHPLTLWAQAKIEKRIHKSANWGVYGISEIEFEVHEAYKTEKVHLRERTCTCMQWQLSGIPCGHLIAAIRSLNHTDCYQWASSCFTSDAYRRTWGYQVNPLPSPSEYELPPERMTVFPPSKEHRNSGRPRDRDRIPSRDEEPIVKRCSRCAQRGHFRNKCPEPMPAPSSLPGSSSRRNRSQSRTTYENENQQEDVFGTYNLGD</sequence>
<dbReference type="PROSITE" id="PS50966">
    <property type="entry name" value="ZF_SWIM"/>
    <property type="match status" value="1"/>
</dbReference>
<evidence type="ECO:0000256" key="5">
    <source>
        <dbReference type="SAM" id="MobiDB-lite"/>
    </source>
</evidence>
<organism evidence="8 9">
    <name type="scientific">Centaurea solstitialis</name>
    <name type="common">yellow star-thistle</name>
    <dbReference type="NCBI Taxonomy" id="347529"/>
    <lineage>
        <taxon>Eukaryota</taxon>
        <taxon>Viridiplantae</taxon>
        <taxon>Streptophyta</taxon>
        <taxon>Embryophyta</taxon>
        <taxon>Tracheophyta</taxon>
        <taxon>Spermatophyta</taxon>
        <taxon>Magnoliopsida</taxon>
        <taxon>eudicotyledons</taxon>
        <taxon>Gunneridae</taxon>
        <taxon>Pentapetalae</taxon>
        <taxon>asterids</taxon>
        <taxon>campanulids</taxon>
        <taxon>Asterales</taxon>
        <taxon>Asteraceae</taxon>
        <taxon>Carduoideae</taxon>
        <taxon>Cardueae</taxon>
        <taxon>Centaureinae</taxon>
        <taxon>Centaurea</taxon>
    </lineage>
</organism>
<dbReference type="Proteomes" id="UP001172457">
    <property type="component" value="Chromosome 2"/>
</dbReference>
<dbReference type="Pfam" id="PF04434">
    <property type="entry name" value="SWIM"/>
    <property type="match status" value="1"/>
</dbReference>
<keyword evidence="2 4" id="KW-0863">Zinc-finger</keyword>
<dbReference type="PANTHER" id="PTHR31973">
    <property type="entry name" value="POLYPROTEIN, PUTATIVE-RELATED"/>
    <property type="match status" value="1"/>
</dbReference>
<dbReference type="PANTHER" id="PTHR31973:SF187">
    <property type="entry name" value="MUTATOR TRANSPOSASE MUDRA PROTEIN"/>
    <property type="match status" value="1"/>
</dbReference>
<dbReference type="InterPro" id="IPR007527">
    <property type="entry name" value="Znf_SWIM"/>
</dbReference>
<protein>
    <recommendedName>
        <fullName evidence="10">SWIM-type domain-containing protein</fullName>
    </recommendedName>
</protein>
<feature type="domain" description="SWIM-type" evidence="7">
    <location>
        <begin position="401"/>
        <end position="442"/>
    </location>
</feature>
<evidence type="ECO:0000313" key="8">
    <source>
        <dbReference type="EMBL" id="KAJ9559676.1"/>
    </source>
</evidence>
<dbReference type="InterPro" id="IPR001878">
    <property type="entry name" value="Znf_CCHC"/>
</dbReference>
<evidence type="ECO:0000256" key="4">
    <source>
        <dbReference type="PROSITE-ProRule" id="PRU00047"/>
    </source>
</evidence>
<dbReference type="AlphaFoldDB" id="A0AA38TQF1"/>
<gene>
    <name evidence="8" type="ORF">OSB04_004836</name>
</gene>
<proteinExistence type="predicted"/>
<evidence type="ECO:0000256" key="3">
    <source>
        <dbReference type="ARBA" id="ARBA00022833"/>
    </source>
</evidence>
<evidence type="ECO:0000313" key="9">
    <source>
        <dbReference type="Proteomes" id="UP001172457"/>
    </source>
</evidence>
<dbReference type="SMART" id="SM00575">
    <property type="entry name" value="ZnF_PMZ"/>
    <property type="match status" value="1"/>
</dbReference>
<dbReference type="GO" id="GO:0008270">
    <property type="term" value="F:zinc ion binding"/>
    <property type="evidence" value="ECO:0007669"/>
    <property type="project" value="UniProtKB-KW"/>
</dbReference>
<evidence type="ECO:0008006" key="10">
    <source>
        <dbReference type="Google" id="ProtNLM"/>
    </source>
</evidence>
<evidence type="ECO:0000259" key="7">
    <source>
        <dbReference type="PROSITE" id="PS50966"/>
    </source>
</evidence>
<dbReference type="InterPro" id="IPR006564">
    <property type="entry name" value="Znf_PMZ"/>
</dbReference>
<dbReference type="GO" id="GO:0003676">
    <property type="term" value="F:nucleic acid binding"/>
    <property type="evidence" value="ECO:0007669"/>
    <property type="project" value="InterPro"/>
</dbReference>
<feature type="compositionally biased region" description="Basic and acidic residues" evidence="5">
    <location>
        <begin position="489"/>
        <end position="508"/>
    </location>
</feature>
<dbReference type="EMBL" id="JARYMX010000002">
    <property type="protein sequence ID" value="KAJ9559676.1"/>
    <property type="molecule type" value="Genomic_DNA"/>
</dbReference>
<accession>A0AA38TQF1</accession>